<protein>
    <recommendedName>
        <fullName evidence="2">peptide-methionine (S)-S-oxide reductase</fullName>
        <ecNumber evidence="2">1.8.4.11</ecNumber>
    </recommendedName>
    <alternativeName>
        <fullName evidence="5">Peptide-methionine (S)-S-oxide reductase</fullName>
    </alternativeName>
    <alternativeName>
        <fullName evidence="4">Protein-methionine-S-oxide reductase</fullName>
    </alternativeName>
</protein>
<feature type="signal peptide" evidence="6">
    <location>
        <begin position="1"/>
        <end position="25"/>
    </location>
</feature>
<evidence type="ECO:0000259" key="7">
    <source>
        <dbReference type="Pfam" id="PF01625"/>
    </source>
</evidence>
<gene>
    <name evidence="8" type="ORF">ODALV1_LOCUS17204</name>
</gene>
<dbReference type="Proteomes" id="UP001642540">
    <property type="component" value="Unassembled WGS sequence"/>
</dbReference>
<evidence type="ECO:0000256" key="2">
    <source>
        <dbReference type="ARBA" id="ARBA00012502"/>
    </source>
</evidence>
<reference evidence="8 9" key="1">
    <citation type="submission" date="2024-08" db="EMBL/GenBank/DDBJ databases">
        <authorList>
            <person name="Cucini C."/>
            <person name="Frati F."/>
        </authorList>
    </citation>
    <scope>NUCLEOTIDE SEQUENCE [LARGE SCALE GENOMIC DNA]</scope>
</reference>
<dbReference type="EC" id="1.8.4.11" evidence="2"/>
<evidence type="ECO:0000313" key="8">
    <source>
        <dbReference type="EMBL" id="CAL8116237.1"/>
    </source>
</evidence>
<comment type="caution">
    <text evidence="8">The sequence shown here is derived from an EMBL/GenBank/DDBJ whole genome shotgun (WGS) entry which is preliminary data.</text>
</comment>
<organism evidence="8 9">
    <name type="scientific">Orchesella dallaii</name>
    <dbReference type="NCBI Taxonomy" id="48710"/>
    <lineage>
        <taxon>Eukaryota</taxon>
        <taxon>Metazoa</taxon>
        <taxon>Ecdysozoa</taxon>
        <taxon>Arthropoda</taxon>
        <taxon>Hexapoda</taxon>
        <taxon>Collembola</taxon>
        <taxon>Entomobryomorpha</taxon>
        <taxon>Entomobryoidea</taxon>
        <taxon>Orchesellidae</taxon>
        <taxon>Orchesellinae</taxon>
        <taxon>Orchesella</taxon>
    </lineage>
</organism>
<comment type="similarity">
    <text evidence="1">Belongs to the MsrA Met sulfoxide reductase family.</text>
</comment>
<sequence>MGNIFCCFSFINLNCLLPWNHLGWTANLYNKDWNLGFVGGSSTNPTYYFRGDHVEAVDVEYDPGEITYKELLTHFWNGHDYTKNSRKRPSKIFFHNKQQEVVARISRQERQQYEEINLMAENPWPRKVKTRIKKCRKFWPAEPLAQKYVLHLHQHLLDWLGILTTRQLIWSTLAMRINSVLSGEIEKNKVHDYLLQLKIPEEVHLYIIYQAHYQEHRGAKTRTTGKQRYEEILI</sequence>
<feature type="chain" id="PRO_5047160901" description="peptide-methionine (S)-S-oxide reductase" evidence="6">
    <location>
        <begin position="26"/>
        <end position="234"/>
    </location>
</feature>
<feature type="domain" description="Peptide methionine sulphoxide reductase MsrA" evidence="7">
    <location>
        <begin position="34"/>
        <end position="151"/>
    </location>
</feature>
<keyword evidence="6" id="KW-0732">Signal</keyword>
<dbReference type="Gene3D" id="3.30.1060.10">
    <property type="entry name" value="Peptide methionine sulphoxide reductase MsrA"/>
    <property type="match status" value="1"/>
</dbReference>
<evidence type="ECO:0000256" key="3">
    <source>
        <dbReference type="ARBA" id="ARBA00023002"/>
    </source>
</evidence>
<evidence type="ECO:0000256" key="1">
    <source>
        <dbReference type="ARBA" id="ARBA00005591"/>
    </source>
</evidence>
<name>A0ABP1R3X5_9HEXA</name>
<dbReference type="InterPro" id="IPR050162">
    <property type="entry name" value="MsrA_MetSO_reductase"/>
</dbReference>
<accession>A0ABP1R3X5</accession>
<evidence type="ECO:0000256" key="5">
    <source>
        <dbReference type="ARBA" id="ARBA00030643"/>
    </source>
</evidence>
<evidence type="ECO:0000256" key="4">
    <source>
        <dbReference type="ARBA" id="ARBA00030273"/>
    </source>
</evidence>
<dbReference type="InterPro" id="IPR036509">
    <property type="entry name" value="Met_Sox_Rdtase_MsrA_sf"/>
</dbReference>
<dbReference type="SUPFAM" id="SSF55068">
    <property type="entry name" value="Peptide methionine sulfoxide reductase"/>
    <property type="match status" value="1"/>
</dbReference>
<keyword evidence="3" id="KW-0560">Oxidoreductase</keyword>
<keyword evidence="9" id="KW-1185">Reference proteome</keyword>
<dbReference type="InterPro" id="IPR002569">
    <property type="entry name" value="Met_Sox_Rdtase_MsrA_dom"/>
</dbReference>
<dbReference type="PANTHER" id="PTHR42799">
    <property type="entry name" value="MITOCHONDRIAL PEPTIDE METHIONINE SULFOXIDE REDUCTASE"/>
    <property type="match status" value="1"/>
</dbReference>
<dbReference type="Pfam" id="PF01625">
    <property type="entry name" value="PMSR"/>
    <property type="match status" value="1"/>
</dbReference>
<evidence type="ECO:0000256" key="6">
    <source>
        <dbReference type="SAM" id="SignalP"/>
    </source>
</evidence>
<proteinExistence type="inferred from homology"/>
<dbReference type="PANTHER" id="PTHR42799:SF13">
    <property type="entry name" value="PEPTIDE METHIONINE SULFOXIDE REDUCTASE"/>
    <property type="match status" value="1"/>
</dbReference>
<dbReference type="EMBL" id="CAXLJM020000053">
    <property type="protein sequence ID" value="CAL8116237.1"/>
    <property type="molecule type" value="Genomic_DNA"/>
</dbReference>
<evidence type="ECO:0000313" key="9">
    <source>
        <dbReference type="Proteomes" id="UP001642540"/>
    </source>
</evidence>